<sequence length="82" mass="9496">GIYLSCIIYSEDKLLVTSEEYLPTLEIDDTFPTSLHNDFHWLLKISKTWENVKSFKADIEKCGSASTFQFRLKLLQAFSAMQ</sequence>
<dbReference type="GO" id="GO:0000132">
    <property type="term" value="P:establishment of mitotic spindle orientation"/>
    <property type="evidence" value="ECO:0007669"/>
    <property type="project" value="TreeGrafter"/>
</dbReference>
<dbReference type="PANTHER" id="PTHR21437:SF1">
    <property type="entry name" value="WIDE AWAKE"/>
    <property type="match status" value="1"/>
</dbReference>
<comment type="caution">
    <text evidence="1">The sequence shown here is derived from an EMBL/GenBank/DDBJ whole genome shotgun (WGS) entry which is preliminary data.</text>
</comment>
<dbReference type="EMBL" id="CAJVCH010097698">
    <property type="protein sequence ID" value="CAG7723303.1"/>
    <property type="molecule type" value="Genomic_DNA"/>
</dbReference>
<feature type="non-terminal residue" evidence="1">
    <location>
        <position position="82"/>
    </location>
</feature>
<dbReference type="InterPro" id="IPR039269">
    <property type="entry name" value="ANKFN1"/>
</dbReference>
<gene>
    <name evidence="1" type="ORF">AFUS01_LOCUS12399</name>
</gene>
<dbReference type="OrthoDB" id="2428204at2759"/>
<evidence type="ECO:0000313" key="1">
    <source>
        <dbReference type="EMBL" id="CAG7723303.1"/>
    </source>
</evidence>
<evidence type="ECO:0000313" key="2">
    <source>
        <dbReference type="Proteomes" id="UP000708208"/>
    </source>
</evidence>
<dbReference type="AlphaFoldDB" id="A0A8J2NY71"/>
<protein>
    <submittedName>
        <fullName evidence="1">Uncharacterized protein</fullName>
    </submittedName>
</protein>
<organism evidence="1 2">
    <name type="scientific">Allacma fusca</name>
    <dbReference type="NCBI Taxonomy" id="39272"/>
    <lineage>
        <taxon>Eukaryota</taxon>
        <taxon>Metazoa</taxon>
        <taxon>Ecdysozoa</taxon>
        <taxon>Arthropoda</taxon>
        <taxon>Hexapoda</taxon>
        <taxon>Collembola</taxon>
        <taxon>Symphypleona</taxon>
        <taxon>Sminthuridae</taxon>
        <taxon>Allacma</taxon>
    </lineage>
</organism>
<dbReference type="GO" id="GO:0005819">
    <property type="term" value="C:spindle"/>
    <property type="evidence" value="ECO:0007669"/>
    <property type="project" value="TreeGrafter"/>
</dbReference>
<dbReference type="GO" id="GO:0061172">
    <property type="term" value="P:regulation of establishment of bipolar cell polarity"/>
    <property type="evidence" value="ECO:0007669"/>
    <property type="project" value="TreeGrafter"/>
</dbReference>
<feature type="non-terminal residue" evidence="1">
    <location>
        <position position="1"/>
    </location>
</feature>
<keyword evidence="2" id="KW-1185">Reference proteome</keyword>
<proteinExistence type="predicted"/>
<dbReference type="PANTHER" id="PTHR21437">
    <property type="entry name" value="WIDE AWAKE"/>
    <property type="match status" value="1"/>
</dbReference>
<accession>A0A8J2NY71</accession>
<dbReference type="Proteomes" id="UP000708208">
    <property type="component" value="Unassembled WGS sequence"/>
</dbReference>
<name>A0A8J2NY71_9HEXA</name>
<reference evidence="1" key="1">
    <citation type="submission" date="2021-06" db="EMBL/GenBank/DDBJ databases">
        <authorList>
            <person name="Hodson N. C."/>
            <person name="Mongue J. A."/>
            <person name="Jaron S. K."/>
        </authorList>
    </citation>
    <scope>NUCLEOTIDE SEQUENCE</scope>
</reference>